<proteinExistence type="predicted"/>
<evidence type="ECO:0000313" key="1">
    <source>
        <dbReference type="EMBL" id="PMC52481.1"/>
    </source>
</evidence>
<gene>
    <name evidence="1" type="ORF">CJ218_04990</name>
</gene>
<dbReference type="EMBL" id="PNGT01000004">
    <property type="protein sequence ID" value="PMC52481.1"/>
    <property type="molecule type" value="Genomic_DNA"/>
</dbReference>
<name>A0A2N6SEZ3_9BACL</name>
<protein>
    <recommendedName>
        <fullName evidence="3">DUF1310 domain-containing protein</fullName>
    </recommendedName>
</protein>
<dbReference type="Proteomes" id="UP000235670">
    <property type="component" value="Unassembled WGS sequence"/>
</dbReference>
<dbReference type="Pfam" id="PF07006">
    <property type="entry name" value="DUF1310"/>
    <property type="match status" value="1"/>
</dbReference>
<comment type="caution">
    <text evidence="1">The sequence shown here is derived from an EMBL/GenBank/DDBJ whole genome shotgun (WGS) entry which is preliminary data.</text>
</comment>
<evidence type="ECO:0008006" key="3">
    <source>
        <dbReference type="Google" id="ProtNLM"/>
    </source>
</evidence>
<sequence>MKKVLKGILIVLLLVIGSVGLIFGKEYIESKRIERIVKSDEAKKAIESMLMDIDDKALTSEGVIKSYKIDYGKVRKNPMGGINIIIIVNNDDELFIETTLSKYSQNGNYETGGLGVSRKLSELGIPREG</sequence>
<evidence type="ECO:0000313" key="2">
    <source>
        <dbReference type="Proteomes" id="UP000235670"/>
    </source>
</evidence>
<dbReference type="AlphaFoldDB" id="A0A2N6SEZ3"/>
<dbReference type="InterPro" id="IPR010738">
    <property type="entry name" value="DUF1310"/>
</dbReference>
<accession>A0A2N6SEZ3</accession>
<organism evidence="1 2">
    <name type="scientific">Gemella sanguinis</name>
    <dbReference type="NCBI Taxonomy" id="84135"/>
    <lineage>
        <taxon>Bacteria</taxon>
        <taxon>Bacillati</taxon>
        <taxon>Bacillota</taxon>
        <taxon>Bacilli</taxon>
        <taxon>Bacillales</taxon>
        <taxon>Gemellaceae</taxon>
        <taxon>Gemella</taxon>
    </lineage>
</organism>
<dbReference type="OrthoDB" id="2365416at2"/>
<reference evidence="1 2" key="1">
    <citation type="submission" date="2017-09" db="EMBL/GenBank/DDBJ databases">
        <title>Bacterial strain isolated from the female urinary microbiota.</title>
        <authorList>
            <person name="Thomas-White K."/>
            <person name="Kumar N."/>
            <person name="Forster S."/>
            <person name="Putonti C."/>
            <person name="Lawley T."/>
            <person name="Wolfe A.J."/>
        </authorList>
    </citation>
    <scope>NUCLEOTIDE SEQUENCE [LARGE SCALE GENOMIC DNA]</scope>
    <source>
        <strain evidence="1 2">UMB0186</strain>
    </source>
</reference>